<dbReference type="Pfam" id="PF03364">
    <property type="entry name" value="Polyketide_cyc"/>
    <property type="match status" value="1"/>
</dbReference>
<evidence type="ECO:0000313" key="2">
    <source>
        <dbReference type="EMBL" id="MEI5609091.1"/>
    </source>
</evidence>
<dbReference type="Proteomes" id="UP001365781">
    <property type="component" value="Unassembled WGS sequence"/>
</dbReference>
<dbReference type="InterPro" id="IPR023393">
    <property type="entry name" value="START-like_dom_sf"/>
</dbReference>
<keyword evidence="3" id="KW-1185">Reference proteome</keyword>
<evidence type="ECO:0000313" key="3">
    <source>
        <dbReference type="Proteomes" id="UP001365781"/>
    </source>
</evidence>
<gene>
    <name evidence="2" type="ORF">WB403_07935</name>
</gene>
<dbReference type="EMBL" id="JBBAYM010000004">
    <property type="protein sequence ID" value="MEI5609091.1"/>
    <property type="molecule type" value="Genomic_DNA"/>
</dbReference>
<dbReference type="RefSeq" id="WP_336539418.1">
    <property type="nucleotide sequence ID" value="NZ_JBBAYL010000015.1"/>
</dbReference>
<name>A0ABU8G7D0_9ACTN</name>
<proteinExistence type="predicted"/>
<dbReference type="SUPFAM" id="SSF55961">
    <property type="entry name" value="Bet v1-like"/>
    <property type="match status" value="1"/>
</dbReference>
<feature type="domain" description="Coenzyme Q-binding protein COQ10 START" evidence="1">
    <location>
        <begin position="12"/>
        <end position="134"/>
    </location>
</feature>
<organism evidence="2 3">
    <name type="scientific">Streptomyces brasiliscabiei</name>
    <dbReference type="NCBI Taxonomy" id="2736302"/>
    <lineage>
        <taxon>Bacteria</taxon>
        <taxon>Bacillati</taxon>
        <taxon>Actinomycetota</taxon>
        <taxon>Actinomycetes</taxon>
        <taxon>Kitasatosporales</taxon>
        <taxon>Streptomycetaceae</taxon>
        <taxon>Streptomyces</taxon>
    </lineage>
</organism>
<comment type="caution">
    <text evidence="2">The sequence shown here is derived from an EMBL/GenBank/DDBJ whole genome shotgun (WGS) entry which is preliminary data.</text>
</comment>
<dbReference type="InterPro" id="IPR005031">
    <property type="entry name" value="COQ10_START"/>
</dbReference>
<evidence type="ECO:0000259" key="1">
    <source>
        <dbReference type="Pfam" id="PF03364"/>
    </source>
</evidence>
<accession>A0ABU8G7D0</accession>
<reference evidence="2 3" key="1">
    <citation type="submission" date="2024-03" db="EMBL/GenBank/DDBJ databases">
        <title>First Report of Pectobacterium brasiliscabiei causing potato scab in china.</title>
        <authorList>
            <person name="Handique U."/>
        </authorList>
    </citation>
    <scope>NUCLEOTIDE SEQUENCE [LARGE SCALE GENOMIC DNA]</scope>
    <source>
        <strain evidence="2 3">ZRIMU1503</strain>
    </source>
</reference>
<sequence>MRSVDLTIGVPDHTADAVYDRVKEFARYPDLAPVVRSVTVHEISEAEETSDWEVYFRNGILRWTESDHLDRQNLTITFTQLDGDFETFAGTWRITAAPGEVRVGFGAEFDFGIPSLAGILDPVAERVIKETIARVVLGLFPAGSVVGDEALARAVAAPAAGPTAPVPAAQAG</sequence>
<dbReference type="Gene3D" id="3.30.530.20">
    <property type="match status" value="1"/>
</dbReference>
<protein>
    <submittedName>
        <fullName evidence="2">SRPBCC family protein</fullName>
    </submittedName>
</protein>